<comment type="caution">
    <text evidence="6">The sequence shown here is derived from an EMBL/GenBank/DDBJ whole genome shotgun (WGS) entry which is preliminary data.</text>
</comment>
<evidence type="ECO:0000313" key="6">
    <source>
        <dbReference type="EMBL" id="KYO52472.1"/>
    </source>
</evidence>
<keyword evidence="2" id="KW-0238">DNA-binding</keyword>
<dbReference type="AlphaFoldDB" id="A0A162KYT8"/>
<dbReference type="PANTHER" id="PTHR43537:SF49">
    <property type="entry name" value="TRANSCRIPTIONAL REGULATORY PROTEIN"/>
    <property type="match status" value="1"/>
</dbReference>
<dbReference type="RefSeq" id="WP_062764319.1">
    <property type="nucleotide sequence ID" value="NZ_CP121011.1"/>
</dbReference>
<dbReference type="InterPro" id="IPR036388">
    <property type="entry name" value="WH-like_DNA-bd_sf"/>
</dbReference>
<evidence type="ECO:0000259" key="4">
    <source>
        <dbReference type="PROSITE" id="PS50949"/>
    </source>
</evidence>
<dbReference type="InterPro" id="IPR011711">
    <property type="entry name" value="GntR_C"/>
</dbReference>
<proteinExistence type="predicted"/>
<dbReference type="Gene3D" id="1.20.120.530">
    <property type="entry name" value="GntR ligand-binding domain-like"/>
    <property type="match status" value="1"/>
</dbReference>
<dbReference type="EMBL" id="DMAI01000429">
    <property type="protein sequence ID" value="HAE50936.1"/>
    <property type="molecule type" value="Genomic_DNA"/>
</dbReference>
<dbReference type="GO" id="GO:0003700">
    <property type="term" value="F:DNA-binding transcription factor activity"/>
    <property type="evidence" value="ECO:0007669"/>
    <property type="project" value="InterPro"/>
</dbReference>
<dbReference type="SMART" id="SM00345">
    <property type="entry name" value="HTH_GNTR"/>
    <property type="match status" value="1"/>
</dbReference>
<dbReference type="SMART" id="SM00895">
    <property type="entry name" value="FCD"/>
    <property type="match status" value="1"/>
</dbReference>
<dbReference type="Proteomes" id="UP000075787">
    <property type="component" value="Unassembled WGS sequence"/>
</dbReference>
<dbReference type="PANTHER" id="PTHR43537">
    <property type="entry name" value="TRANSCRIPTIONAL REGULATOR, GNTR FAMILY"/>
    <property type="match status" value="1"/>
</dbReference>
<reference evidence="5 8" key="2">
    <citation type="journal article" date="2018" name="Nat. Biotechnol.">
        <title>A standardized bacterial taxonomy based on genome phylogeny substantially revises the tree of life.</title>
        <authorList>
            <person name="Parks D.H."/>
            <person name="Chuvochina M."/>
            <person name="Waite D.W."/>
            <person name="Rinke C."/>
            <person name="Skarshewski A."/>
            <person name="Chaumeil P.A."/>
            <person name="Hugenholtz P."/>
        </authorList>
    </citation>
    <scope>NUCLEOTIDE SEQUENCE [LARGE SCALE GENOMIC DNA]</scope>
    <source>
        <strain evidence="5">UBA8739</strain>
    </source>
</reference>
<evidence type="ECO:0000256" key="2">
    <source>
        <dbReference type="ARBA" id="ARBA00023125"/>
    </source>
</evidence>
<dbReference type="InterPro" id="IPR000524">
    <property type="entry name" value="Tscrpt_reg_HTH_GntR"/>
</dbReference>
<dbReference type="Pfam" id="PF07729">
    <property type="entry name" value="FCD"/>
    <property type="match status" value="1"/>
</dbReference>
<keyword evidence="1" id="KW-0805">Transcription regulation</keyword>
<dbReference type="Proteomes" id="UP000257706">
    <property type="component" value="Unassembled WGS sequence"/>
</dbReference>
<sequence>MKIKTVPVVTETRAESLRRSLEQQIVRGELRPGDRLDEVELAERFNVSRTPVREALHALAAAGLIEMRSRQGATVSTVSISMLLEMFQIMAELEGLCASFAARRANAAQRRNLQAIHERLVRVIQDDEPEAFYEVNREFHEAIYDASNSEFIAEQTLALRNRVSPYRRYVTFLPGRMTATLDEHERVLNAILTADSAGAQAAMRDHVTLLGDNLTDFIAAIPPSVLKTA</sequence>
<dbReference type="InterPro" id="IPR008920">
    <property type="entry name" value="TF_FadR/GntR_C"/>
</dbReference>
<protein>
    <submittedName>
        <fullName evidence="5 6">Transcriptional regulator</fullName>
    </submittedName>
</protein>
<feature type="domain" description="HTH gntR-type" evidence="4">
    <location>
        <begin position="11"/>
        <end position="78"/>
    </location>
</feature>
<dbReference type="Pfam" id="PF00392">
    <property type="entry name" value="GntR"/>
    <property type="match status" value="1"/>
</dbReference>
<dbReference type="OrthoDB" id="9789310at2"/>
<gene>
    <name evidence="6" type="ORF">AUP44_05700</name>
    <name evidence="5" type="ORF">DCK97_26330</name>
</gene>
<evidence type="ECO:0000256" key="3">
    <source>
        <dbReference type="ARBA" id="ARBA00023163"/>
    </source>
</evidence>
<evidence type="ECO:0000256" key="1">
    <source>
        <dbReference type="ARBA" id="ARBA00023015"/>
    </source>
</evidence>
<evidence type="ECO:0000313" key="5">
    <source>
        <dbReference type="EMBL" id="HAE50936.1"/>
    </source>
</evidence>
<organism evidence="6 7">
    <name type="scientific">Tistrella mobilis</name>
    <dbReference type="NCBI Taxonomy" id="171437"/>
    <lineage>
        <taxon>Bacteria</taxon>
        <taxon>Pseudomonadati</taxon>
        <taxon>Pseudomonadota</taxon>
        <taxon>Alphaproteobacteria</taxon>
        <taxon>Geminicoccales</taxon>
        <taxon>Geminicoccaceae</taxon>
        <taxon>Tistrella</taxon>
    </lineage>
</organism>
<dbReference type="SUPFAM" id="SSF46785">
    <property type="entry name" value="Winged helix' DNA-binding domain"/>
    <property type="match status" value="1"/>
</dbReference>
<keyword evidence="3" id="KW-0804">Transcription</keyword>
<dbReference type="PRINTS" id="PR00035">
    <property type="entry name" value="HTHGNTR"/>
</dbReference>
<dbReference type="GeneID" id="97239255"/>
<dbReference type="SUPFAM" id="SSF48008">
    <property type="entry name" value="GntR ligand-binding domain-like"/>
    <property type="match status" value="1"/>
</dbReference>
<evidence type="ECO:0000313" key="7">
    <source>
        <dbReference type="Proteomes" id="UP000075787"/>
    </source>
</evidence>
<dbReference type="PROSITE" id="PS50949">
    <property type="entry name" value="HTH_GNTR"/>
    <property type="match status" value="1"/>
</dbReference>
<reference evidence="6 7" key="1">
    <citation type="submission" date="2015-12" db="EMBL/GenBank/DDBJ databases">
        <title>Genome sequence of Tistrella mobilis MCCC 1A02139.</title>
        <authorList>
            <person name="Lu L."/>
            <person name="Lai Q."/>
            <person name="Shao Z."/>
            <person name="Qian P."/>
        </authorList>
    </citation>
    <scope>NUCLEOTIDE SEQUENCE [LARGE SCALE GENOMIC DNA]</scope>
    <source>
        <strain evidence="6 7">MCCC 1A02139</strain>
    </source>
</reference>
<evidence type="ECO:0000313" key="8">
    <source>
        <dbReference type="Proteomes" id="UP000257706"/>
    </source>
</evidence>
<dbReference type="EMBL" id="LPZR01000156">
    <property type="protein sequence ID" value="KYO52472.1"/>
    <property type="molecule type" value="Genomic_DNA"/>
</dbReference>
<name>A0A162KYT8_9PROT</name>
<dbReference type="GO" id="GO:0003677">
    <property type="term" value="F:DNA binding"/>
    <property type="evidence" value="ECO:0007669"/>
    <property type="project" value="UniProtKB-KW"/>
</dbReference>
<accession>A0A162KYT8</accession>
<dbReference type="Gene3D" id="1.10.10.10">
    <property type="entry name" value="Winged helix-like DNA-binding domain superfamily/Winged helix DNA-binding domain"/>
    <property type="match status" value="1"/>
</dbReference>
<dbReference type="InterPro" id="IPR036390">
    <property type="entry name" value="WH_DNA-bd_sf"/>
</dbReference>